<organism evidence="1">
    <name type="scientific">Albugo laibachii Nc14</name>
    <dbReference type="NCBI Taxonomy" id="890382"/>
    <lineage>
        <taxon>Eukaryota</taxon>
        <taxon>Sar</taxon>
        <taxon>Stramenopiles</taxon>
        <taxon>Oomycota</taxon>
        <taxon>Peronosporomycetes</taxon>
        <taxon>Albuginales</taxon>
        <taxon>Albuginaceae</taxon>
        <taxon>Albugo</taxon>
    </lineage>
</organism>
<sequence length="88" mass="10064">MIVQRIDRTDDYLVLQYVPSMALRHGARFDQPISNARIKIAGDESSRSYIPNPNLILTHPPRLMESLTTRRLLTISQSDLLIIRGEFG</sequence>
<evidence type="ECO:0000313" key="1">
    <source>
        <dbReference type="EMBL" id="CCA19573.1"/>
    </source>
</evidence>
<name>F0WEE1_9STRA</name>
<reference evidence="1" key="2">
    <citation type="submission" date="2011-02" db="EMBL/GenBank/DDBJ databases">
        <authorList>
            <person name="MacLean D."/>
        </authorList>
    </citation>
    <scope>NUCLEOTIDE SEQUENCE</scope>
</reference>
<protein>
    <submittedName>
        <fullName evidence="2">AlNc14C719G12439 protein</fullName>
    </submittedName>
    <submittedName>
        <fullName evidence="1">AlNc14C73G4998 protein</fullName>
    </submittedName>
</protein>
<evidence type="ECO:0000313" key="2">
    <source>
        <dbReference type="EMBL" id="CCA27819.1"/>
    </source>
</evidence>
<reference evidence="1" key="1">
    <citation type="journal article" date="2011" name="PLoS Biol.">
        <title>Gene gain and loss during evolution of obligate parasitism in the white rust pathogen of Arabidopsis thaliana.</title>
        <authorList>
            <person name="Kemen E."/>
            <person name="Gardiner A."/>
            <person name="Schultz-Larsen T."/>
            <person name="Kemen A.C."/>
            <person name="Balmuth A.L."/>
            <person name="Robert-Seilaniantz A."/>
            <person name="Bailey K."/>
            <person name="Holub E."/>
            <person name="Studholme D.J."/>
            <person name="Maclean D."/>
            <person name="Jones J.D."/>
        </authorList>
    </citation>
    <scope>NUCLEOTIDE SEQUENCE</scope>
</reference>
<dbReference type="EMBL" id="FR824684">
    <property type="protein sequence ID" value="CCA27819.1"/>
    <property type="molecule type" value="Genomic_DNA"/>
</dbReference>
<dbReference type="AlphaFoldDB" id="F0WEE1"/>
<accession>F0WEE1</accession>
<gene>
    <name evidence="1" type="primary">AlNc14C73G4998</name>
    <name evidence="2" type="synonym">AlNc14C719G12439</name>
    <name evidence="1" type="ORF">ALNC14_057160</name>
    <name evidence="2" type="ORF">ALNC14_139630</name>
</gene>
<proteinExistence type="predicted"/>
<dbReference type="EMBL" id="FR824118">
    <property type="protein sequence ID" value="CCA19573.1"/>
    <property type="molecule type" value="Genomic_DNA"/>
</dbReference>
<dbReference type="HOGENOM" id="CLU_2473619_0_0_1"/>